<evidence type="ECO:0000256" key="1">
    <source>
        <dbReference type="ARBA" id="ARBA00022670"/>
    </source>
</evidence>
<dbReference type="InterPro" id="IPR002470">
    <property type="entry name" value="Peptidase_S9A"/>
</dbReference>
<organism evidence="7 9">
    <name type="scientific">Aliirhizobium cellulosilyticum</name>
    <dbReference type="NCBI Taxonomy" id="393664"/>
    <lineage>
        <taxon>Bacteria</taxon>
        <taxon>Pseudomonadati</taxon>
        <taxon>Pseudomonadota</taxon>
        <taxon>Alphaproteobacteria</taxon>
        <taxon>Hyphomicrobiales</taxon>
        <taxon>Rhizobiaceae</taxon>
        <taxon>Aliirhizobium</taxon>
    </lineage>
</organism>
<feature type="domain" description="Peptidase S9 prolyl oligopeptidase catalytic" evidence="4">
    <location>
        <begin position="475"/>
        <end position="677"/>
    </location>
</feature>
<dbReference type="Proteomes" id="UP000576087">
    <property type="component" value="Unassembled WGS sequence"/>
</dbReference>
<evidence type="ECO:0000313" key="9">
    <source>
        <dbReference type="Proteomes" id="UP000576087"/>
    </source>
</evidence>
<gene>
    <name evidence="6" type="ORF">GGE33_004226</name>
    <name evidence="7" type="ORF">GGE35_003977</name>
</gene>
<dbReference type="Gene3D" id="2.130.10.120">
    <property type="entry name" value="Prolyl oligopeptidase, N-terminal domain"/>
    <property type="match status" value="1"/>
</dbReference>
<dbReference type="Gene3D" id="3.40.50.1820">
    <property type="entry name" value="alpha/beta hydrolase"/>
    <property type="match status" value="1"/>
</dbReference>
<evidence type="ECO:0000313" key="6">
    <source>
        <dbReference type="EMBL" id="MBB4350461.1"/>
    </source>
</evidence>
<dbReference type="GO" id="GO:0006508">
    <property type="term" value="P:proteolysis"/>
    <property type="evidence" value="ECO:0007669"/>
    <property type="project" value="UniProtKB-KW"/>
</dbReference>
<keyword evidence="3" id="KW-0720">Serine protease</keyword>
<protein>
    <submittedName>
        <fullName evidence="7">Prolyl oligopeptidase</fullName>
        <ecNumber evidence="7">3.4.21.26</ecNumber>
    </submittedName>
</protein>
<dbReference type="GO" id="GO:0004252">
    <property type="term" value="F:serine-type endopeptidase activity"/>
    <property type="evidence" value="ECO:0007669"/>
    <property type="project" value="UniProtKB-EC"/>
</dbReference>
<dbReference type="InterPro" id="IPR001375">
    <property type="entry name" value="Peptidase_S9_cat"/>
</dbReference>
<proteinExistence type="predicted"/>
<dbReference type="EC" id="3.4.21.26" evidence="7"/>
<dbReference type="PANTHER" id="PTHR42881">
    <property type="entry name" value="PROLYL ENDOPEPTIDASE"/>
    <property type="match status" value="1"/>
</dbReference>
<dbReference type="PANTHER" id="PTHR42881:SF13">
    <property type="entry name" value="PROLYL ENDOPEPTIDASE"/>
    <property type="match status" value="1"/>
</dbReference>
<reference evidence="8 9" key="1">
    <citation type="submission" date="2020-08" db="EMBL/GenBank/DDBJ databases">
        <title>Genomic Encyclopedia of Type Strains, Phase IV (KMG-V): Genome sequencing to study the core and pangenomes of soil and plant-associated prokaryotes.</title>
        <authorList>
            <person name="Whitman W."/>
        </authorList>
    </citation>
    <scope>NUCLEOTIDE SEQUENCE [LARGE SCALE GENOMIC DNA]</scope>
    <source>
        <strain evidence="6 8">SEMIA 448</strain>
        <strain evidence="7 9">SEMIA 452</strain>
    </source>
</reference>
<dbReference type="InterPro" id="IPR051167">
    <property type="entry name" value="Prolyl_oligopep/macrocyclase"/>
</dbReference>
<evidence type="ECO:0000256" key="2">
    <source>
        <dbReference type="ARBA" id="ARBA00022801"/>
    </source>
</evidence>
<dbReference type="PRINTS" id="PR00862">
    <property type="entry name" value="PROLIGOPTASE"/>
</dbReference>
<dbReference type="InterPro" id="IPR029058">
    <property type="entry name" value="AB_hydrolase_fold"/>
</dbReference>
<sequence>MMNLFLETDDDQNTIAFVTEQNSKSDRQFRTPEFDKDRDALKAMIEREDRLIVPVRRGKWLFDFHRSKDNPLGLWRRLPADVEPRHDAAWETVFDFDAFCLKEGKRWIYSGAITSPYEPTRVLLILSDGGSDQLRLLEFDTETRTIVEGGFDTPTARAHAAWLSPDEIAYFGSVDEFSATHSGWPRVGRILKRGVDPKDAPILFEAGKDDVYGAASVIDPLFWGGKPDEAKIEFFTVGHEIGKASVHIRNASGDIVRLDLPVESDSDLNHTHAIWRAKTNERYPTGTLILQDFHPFGAEPLTNPRVLFSPKDGQSVSQFTLLKTWAVFIVVDRMVPKFYLVDLTKPDPKPEELPLPEELQTVGFRMFDANLTLGEEILTVIGQGFLLPASSFRLDLTDHNAKRELVPTGTSPAYFDAEGMTSELLEAISEDGTRVPYHITLPRNWTKGELPVLMYGYGGFGVSLSPVYSGAYGMLLEQGGAFVQAYIRGGGELGPDWHTVAKGKGRHKAFEDFVAVARDLVKRGYTKPSRIACNGGSNGGLLTAVMATRYPNDFGAMWTSVPVIDMSRFHIFPAGRAWMDEYGNPDVADDLNAMLTYSPLHQVKPKSEITYPPIYIESSTNDDRVHPSHARRFAKRLIDAGHEPFFREYGSGGHGGAGDTTEMAERRAMGYSFLRQTIMRD</sequence>
<dbReference type="EMBL" id="JACIHM010000006">
    <property type="protein sequence ID" value="MBB4448140.1"/>
    <property type="molecule type" value="Genomic_DNA"/>
</dbReference>
<evidence type="ECO:0000313" key="7">
    <source>
        <dbReference type="EMBL" id="MBB4448140.1"/>
    </source>
</evidence>
<name>A0A7W6V1D4_9HYPH</name>
<dbReference type="Pfam" id="PF02897">
    <property type="entry name" value="Peptidase_S9_N"/>
    <property type="match status" value="1"/>
</dbReference>
<comment type="caution">
    <text evidence="7">The sequence shown here is derived from an EMBL/GenBank/DDBJ whole genome shotgun (WGS) entry which is preliminary data.</text>
</comment>
<dbReference type="SUPFAM" id="SSF53474">
    <property type="entry name" value="alpha/beta-Hydrolases"/>
    <property type="match status" value="1"/>
</dbReference>
<dbReference type="GO" id="GO:0070012">
    <property type="term" value="F:oligopeptidase activity"/>
    <property type="evidence" value="ECO:0007669"/>
    <property type="project" value="TreeGrafter"/>
</dbReference>
<dbReference type="SUPFAM" id="SSF50993">
    <property type="entry name" value="Peptidase/esterase 'gauge' domain"/>
    <property type="match status" value="1"/>
</dbReference>
<evidence type="ECO:0000313" key="8">
    <source>
        <dbReference type="Proteomes" id="UP000520770"/>
    </source>
</evidence>
<dbReference type="Pfam" id="PF00326">
    <property type="entry name" value="Peptidase_S9"/>
    <property type="match status" value="1"/>
</dbReference>
<evidence type="ECO:0000259" key="5">
    <source>
        <dbReference type="Pfam" id="PF02897"/>
    </source>
</evidence>
<accession>A0A7W6V1D4</accession>
<dbReference type="AlphaFoldDB" id="A0A7W6V1D4"/>
<evidence type="ECO:0000259" key="4">
    <source>
        <dbReference type="Pfam" id="PF00326"/>
    </source>
</evidence>
<keyword evidence="2 7" id="KW-0378">Hydrolase</keyword>
<dbReference type="InterPro" id="IPR023302">
    <property type="entry name" value="Pept_S9A_N"/>
</dbReference>
<evidence type="ECO:0000256" key="3">
    <source>
        <dbReference type="ARBA" id="ARBA00022825"/>
    </source>
</evidence>
<dbReference type="GO" id="GO:0005829">
    <property type="term" value="C:cytosol"/>
    <property type="evidence" value="ECO:0007669"/>
    <property type="project" value="TreeGrafter"/>
</dbReference>
<keyword evidence="1" id="KW-0645">Protease</keyword>
<dbReference type="Proteomes" id="UP000520770">
    <property type="component" value="Unassembled WGS sequence"/>
</dbReference>
<feature type="domain" description="Peptidase S9A N-terminal" evidence="5">
    <location>
        <begin position="5"/>
        <end position="212"/>
    </location>
</feature>
<dbReference type="EMBL" id="JACIGW010000005">
    <property type="protein sequence ID" value="MBB4350461.1"/>
    <property type="molecule type" value="Genomic_DNA"/>
</dbReference>